<dbReference type="AlphaFoldDB" id="A0A2A9MNQ3"/>
<evidence type="ECO:0000256" key="2">
    <source>
        <dbReference type="ARBA" id="ARBA00022478"/>
    </source>
</evidence>
<feature type="compositionally biased region" description="Low complexity" evidence="5">
    <location>
        <begin position="199"/>
        <end position="216"/>
    </location>
</feature>
<dbReference type="GO" id="GO:0042797">
    <property type="term" value="P:tRNA transcription by RNA polymerase III"/>
    <property type="evidence" value="ECO:0007669"/>
    <property type="project" value="TreeGrafter"/>
</dbReference>
<keyword evidence="2" id="KW-0240">DNA-directed RNA polymerase</keyword>
<feature type="region of interest" description="Disordered" evidence="5">
    <location>
        <begin position="469"/>
        <end position="628"/>
    </location>
</feature>
<feature type="region of interest" description="Disordered" evidence="5">
    <location>
        <begin position="127"/>
        <end position="155"/>
    </location>
</feature>
<gene>
    <name evidence="6" type="ORF">BESB_040150</name>
</gene>
<evidence type="ECO:0000256" key="5">
    <source>
        <dbReference type="SAM" id="MobiDB-lite"/>
    </source>
</evidence>
<evidence type="ECO:0000256" key="1">
    <source>
        <dbReference type="ARBA" id="ARBA00004123"/>
    </source>
</evidence>
<dbReference type="OrthoDB" id="333902at2759"/>
<protein>
    <recommendedName>
        <fullName evidence="8">RNA polymerase III RPC4</fullName>
    </recommendedName>
</protein>
<accession>A0A2A9MNQ3</accession>
<dbReference type="RefSeq" id="XP_029221566.1">
    <property type="nucleotide sequence ID" value="XM_029362601.1"/>
</dbReference>
<feature type="compositionally biased region" description="Basic and acidic residues" evidence="5">
    <location>
        <begin position="910"/>
        <end position="921"/>
    </location>
</feature>
<feature type="compositionally biased region" description="Basic and acidic residues" evidence="5">
    <location>
        <begin position="427"/>
        <end position="441"/>
    </location>
</feature>
<proteinExistence type="predicted"/>
<dbReference type="PANTHER" id="PTHR13408:SF0">
    <property type="entry name" value="DNA-DIRECTED RNA POLYMERASE III SUBUNIT RPC4"/>
    <property type="match status" value="1"/>
</dbReference>
<sequence length="1079" mass="111710">MQGRRSPSSGSGAAKPRGNSRGSRASRSGRVSASAAHSSSEGRTGGKKTKSWLLDDEAGQDLAAFSAGRVAPPSPEEGLSPIRAPDPCSYSIHQCPPFSPSDGLLTVAGNDQASSPSLALSFSSSLSPRSFVASPPPPLHAFPDGASGSAGGVPPLPIALPEAATFCAVSDAPDVNGGSTVADALRVPASRGDASSGDAPSRAASSTGSSATAQAADEGDAGGARKREGLQRKRLRRIVDDGSSGEEETCDAPAATEEAPESAPSSTWAGAAEAQLRLDNVASCLASGAKSALPPGAAACRPQDAPVASPPPIQGVLPRPVHVFAGGGSGLQRPVASSAAGGCVGAGLNGRGGSPLPAGMMPSDMLQSVLPAPGTGRGRGHVGPSSLLRSSWRGLQPETANGRGRASVRFTPNIGRATASSSGAAERSTRGLDSKCGEKPRAGVAASGSLGDRHETADKFAWTGMIVSSQQRQENSLRAKKGSAEGQGSRDSRTKSPASAAARGSASASAQAGGTAASTVAGGDTSGAAGLASEAPGRKSQVPVEKDAEAKSCILGGRAPDFAPAGIKRDERSDDDEPETDSDAVFDSKTGWKREFGDELVGGTHTREPDGAYLPMSLPLKKRKKQFPRPSPAAALMAADASAHFQDNLDSSAAPGFASFLLLQLPRCLPPLDKEAMRREQLRHDASQQADSGSAPGTGAANSHGSSGVLPRGAAPAAEEPVTLKELPEGALGRLLIHKSGRVVWHLGGDPESADMTSKRRMRQRRDFPVCPWEVNPAQGTQRRQREKRPKGTGHQSTETQRNHSRGQNAGHEEDGAEMTGAQAADAIKRNGKRSRAPKPEVSSTLEGDGRRRLRRGSTEGKSDADENEADERLRRGGSDCGSASEGAAQQAKGSRRLRRVDSSDSEDGEERHAGERRIDADGTSGKGLAYSECEKREKCKLKQEVQAGDTPRRTCHGLFSEADRRRHTEGAVQDRRSSDAAQQSTTGRLQKRQERGKTNAQAGSEQEANDGYCFKIDAGCDCIFKQECGVMFRDNKEFVFLGSCPRRFVVAPHIEQLLHASAAARATAAGGKDPTAGP</sequence>
<feature type="region of interest" description="Disordered" evidence="5">
    <location>
        <begin position="952"/>
        <end position="1005"/>
    </location>
</feature>
<keyword evidence="7" id="KW-1185">Reference proteome</keyword>
<evidence type="ECO:0000313" key="7">
    <source>
        <dbReference type="Proteomes" id="UP000224006"/>
    </source>
</evidence>
<evidence type="ECO:0000313" key="6">
    <source>
        <dbReference type="EMBL" id="PFH37557.1"/>
    </source>
</evidence>
<dbReference type="VEuPathDB" id="ToxoDB:BESB_040150"/>
<comment type="subcellular location">
    <subcellularLocation>
        <location evidence="1">Nucleus</location>
    </subcellularLocation>
</comment>
<dbReference type="Pfam" id="PF05132">
    <property type="entry name" value="RNA_pol_Rpc4"/>
    <property type="match status" value="1"/>
</dbReference>
<dbReference type="Proteomes" id="UP000224006">
    <property type="component" value="Chromosome II"/>
</dbReference>
<dbReference type="KEGG" id="bbes:BESB_040150"/>
<feature type="compositionally biased region" description="Acidic residues" evidence="5">
    <location>
        <begin position="573"/>
        <end position="584"/>
    </location>
</feature>
<dbReference type="EMBL" id="NWUJ01000002">
    <property type="protein sequence ID" value="PFH37557.1"/>
    <property type="molecule type" value="Genomic_DNA"/>
</dbReference>
<feature type="compositionally biased region" description="Basic and acidic residues" evidence="5">
    <location>
        <begin position="857"/>
        <end position="878"/>
    </location>
</feature>
<feature type="region of interest" description="Disordered" evidence="5">
    <location>
        <begin position="1"/>
        <end position="85"/>
    </location>
</feature>
<dbReference type="InterPro" id="IPR007811">
    <property type="entry name" value="RPC4"/>
</dbReference>
<dbReference type="GeneID" id="40308996"/>
<feature type="region of interest" description="Disordered" evidence="5">
    <location>
        <begin position="680"/>
        <end position="717"/>
    </location>
</feature>
<feature type="compositionally biased region" description="Low complexity" evidence="5">
    <location>
        <begin position="496"/>
        <end position="530"/>
    </location>
</feature>
<feature type="compositionally biased region" description="Basic and acidic residues" evidence="5">
    <location>
        <begin position="962"/>
        <end position="979"/>
    </location>
</feature>
<evidence type="ECO:0000256" key="3">
    <source>
        <dbReference type="ARBA" id="ARBA00023163"/>
    </source>
</evidence>
<evidence type="ECO:0000256" key="4">
    <source>
        <dbReference type="ARBA" id="ARBA00023242"/>
    </source>
</evidence>
<dbReference type="GO" id="GO:0003677">
    <property type="term" value="F:DNA binding"/>
    <property type="evidence" value="ECO:0007669"/>
    <property type="project" value="InterPro"/>
</dbReference>
<comment type="caution">
    <text evidence="6">The sequence shown here is derived from an EMBL/GenBank/DDBJ whole genome shotgun (WGS) entry which is preliminary data.</text>
</comment>
<reference evidence="6 7" key="1">
    <citation type="submission" date="2017-09" db="EMBL/GenBank/DDBJ databases">
        <title>Genome sequencing of Besnoitia besnoiti strain Bb-Ger1.</title>
        <authorList>
            <person name="Schares G."/>
            <person name="Venepally P."/>
            <person name="Lorenzi H.A."/>
        </authorList>
    </citation>
    <scope>NUCLEOTIDE SEQUENCE [LARGE SCALE GENOMIC DNA]</scope>
    <source>
        <strain evidence="6 7">Bb-Ger1</strain>
    </source>
</reference>
<keyword evidence="3" id="KW-0804">Transcription</keyword>
<feature type="region of interest" description="Disordered" evidence="5">
    <location>
        <begin position="373"/>
        <end position="451"/>
    </location>
</feature>
<feature type="compositionally biased region" description="Low complexity" evidence="5">
    <location>
        <begin position="251"/>
        <end position="268"/>
    </location>
</feature>
<name>A0A2A9MNQ3_BESBE</name>
<dbReference type="GO" id="GO:0005666">
    <property type="term" value="C:RNA polymerase III complex"/>
    <property type="evidence" value="ECO:0007669"/>
    <property type="project" value="InterPro"/>
</dbReference>
<organism evidence="6 7">
    <name type="scientific">Besnoitia besnoiti</name>
    <name type="common">Apicomplexan protozoan</name>
    <dbReference type="NCBI Taxonomy" id="94643"/>
    <lineage>
        <taxon>Eukaryota</taxon>
        <taxon>Sar</taxon>
        <taxon>Alveolata</taxon>
        <taxon>Apicomplexa</taxon>
        <taxon>Conoidasida</taxon>
        <taxon>Coccidia</taxon>
        <taxon>Eucoccidiorida</taxon>
        <taxon>Eimeriorina</taxon>
        <taxon>Sarcocystidae</taxon>
        <taxon>Besnoitia</taxon>
    </lineage>
</organism>
<feature type="compositionally biased region" description="Low complexity" evidence="5">
    <location>
        <begin position="1"/>
        <end position="42"/>
    </location>
</feature>
<dbReference type="PANTHER" id="PTHR13408">
    <property type="entry name" value="DNA-DIRECTED RNA POLYMERASE III"/>
    <property type="match status" value="1"/>
</dbReference>
<keyword evidence="4" id="KW-0539">Nucleus</keyword>
<feature type="compositionally biased region" description="Polar residues" evidence="5">
    <location>
        <begin position="980"/>
        <end position="989"/>
    </location>
</feature>
<feature type="region of interest" description="Disordered" evidence="5">
    <location>
        <begin position="170"/>
        <end position="268"/>
    </location>
</feature>
<feature type="region of interest" description="Disordered" evidence="5">
    <location>
        <begin position="746"/>
        <end position="928"/>
    </location>
</feature>
<evidence type="ECO:0008006" key="8">
    <source>
        <dbReference type="Google" id="ProtNLM"/>
    </source>
</evidence>
<feature type="compositionally biased region" description="Basic residues" evidence="5">
    <location>
        <begin position="783"/>
        <end position="792"/>
    </location>
</feature>